<organism evidence="1">
    <name type="scientific">marine sediment metagenome</name>
    <dbReference type="NCBI Taxonomy" id="412755"/>
    <lineage>
        <taxon>unclassified sequences</taxon>
        <taxon>metagenomes</taxon>
        <taxon>ecological metagenomes</taxon>
    </lineage>
</organism>
<protein>
    <recommendedName>
        <fullName evidence="2">DUF3987 domain-containing protein</fullName>
    </recommendedName>
</protein>
<reference evidence="1" key="1">
    <citation type="journal article" date="2014" name="Front. Microbiol.">
        <title>High frequency of phylogenetically diverse reductive dehalogenase-homologous genes in deep subseafloor sedimentary metagenomes.</title>
        <authorList>
            <person name="Kawai M."/>
            <person name="Futagami T."/>
            <person name="Toyoda A."/>
            <person name="Takaki Y."/>
            <person name="Nishi S."/>
            <person name="Hori S."/>
            <person name="Arai W."/>
            <person name="Tsubouchi T."/>
            <person name="Morono Y."/>
            <person name="Uchiyama I."/>
            <person name="Ito T."/>
            <person name="Fujiyama A."/>
            <person name="Inagaki F."/>
            <person name="Takami H."/>
        </authorList>
    </citation>
    <scope>NUCLEOTIDE SEQUENCE</scope>
    <source>
        <strain evidence="1">Expedition CK06-06</strain>
    </source>
</reference>
<evidence type="ECO:0000313" key="1">
    <source>
        <dbReference type="EMBL" id="GAG30412.1"/>
    </source>
</evidence>
<dbReference type="EMBL" id="BARS01045227">
    <property type="protein sequence ID" value="GAG30412.1"/>
    <property type="molecule type" value="Genomic_DNA"/>
</dbReference>
<dbReference type="AlphaFoldDB" id="X0X4S5"/>
<evidence type="ECO:0008006" key="2">
    <source>
        <dbReference type="Google" id="ProtNLM"/>
    </source>
</evidence>
<sequence>MPKSKLSDWEKVDSIEDWRPQEWPEITELNTRLPPVEPFDYKLLPDGLALWVKDIVQRTQCPPDFIAVTVMAGLASLIGRKVAIHPKQRDDWLVTPNLWAALIGRPSTMKSPAMAEGLRPLKRLVVAARERHALELDEYQIEKIFISEQHKLTESTIRAALKSGDSKKIDAAKSDAIASANEAQGKPTEKRYIVNDATVEKLGELLNQNPNGLLLERDELTGWLKGLDRE</sequence>
<proteinExistence type="predicted"/>
<feature type="non-terminal residue" evidence="1">
    <location>
        <position position="230"/>
    </location>
</feature>
<accession>X0X4S5</accession>
<comment type="caution">
    <text evidence="1">The sequence shown here is derived from an EMBL/GenBank/DDBJ whole genome shotgun (WGS) entry which is preliminary data.</text>
</comment>
<dbReference type="InterPro" id="IPR025048">
    <property type="entry name" value="DUF3987"/>
</dbReference>
<name>X0X4S5_9ZZZZ</name>
<dbReference type="Pfam" id="PF13148">
    <property type="entry name" value="DUF3987"/>
    <property type="match status" value="1"/>
</dbReference>
<gene>
    <name evidence="1" type="ORF">S01H1_68210</name>
</gene>